<proteinExistence type="predicted"/>
<gene>
    <name evidence="2" type="ORF">B2G88_13860</name>
</gene>
<evidence type="ECO:0000313" key="3">
    <source>
        <dbReference type="Proteomes" id="UP000196084"/>
    </source>
</evidence>
<dbReference type="Proteomes" id="UP000196084">
    <property type="component" value="Unassembled WGS sequence"/>
</dbReference>
<feature type="region of interest" description="Disordered" evidence="1">
    <location>
        <begin position="26"/>
        <end position="71"/>
    </location>
</feature>
<dbReference type="RefSeq" id="WP_054863563.1">
    <property type="nucleotide sequence ID" value="NZ_MWPH01000003.1"/>
</dbReference>
<evidence type="ECO:0000256" key="1">
    <source>
        <dbReference type="SAM" id="MobiDB-lite"/>
    </source>
</evidence>
<dbReference type="AlphaFoldDB" id="A0A202E5R8"/>
<organism evidence="2 3">
    <name type="scientific">Natronolimnobius baerhuensis</name>
    <dbReference type="NCBI Taxonomy" id="253108"/>
    <lineage>
        <taxon>Archaea</taxon>
        <taxon>Methanobacteriati</taxon>
        <taxon>Methanobacteriota</taxon>
        <taxon>Stenosarchaea group</taxon>
        <taxon>Halobacteria</taxon>
        <taxon>Halobacteriales</taxon>
        <taxon>Natrialbaceae</taxon>
        <taxon>Natronolimnobius</taxon>
    </lineage>
</organism>
<sequence length="277" mass="29703">MNRRDLFAIAGSGVTIPVVGCLQRGSSNTDVLTPSPSIDTEAPADCGPAALSLSERLGDNPGDEGPCPEDAKPAIAVENERDEDVTVSVDIDHDDALTESYALDSGERVLERQAFQSVESGWFGSTELRATIQIENEPDREVVWPDRSCYRHAIAIVPDGLEIGWIEPLDGVGDIDHDCYTGDTVSFRLESLGEVRTVSVTIVDVCAETETTETVDAGAYEEGVWLSDVLTNGGVYEITVSVENGPTETYAFDAECGGLNAVIDEDGDLDVFPIPME</sequence>
<keyword evidence="3" id="KW-1185">Reference proteome</keyword>
<name>A0A202E5R8_9EURY</name>
<dbReference type="EMBL" id="MWPH01000003">
    <property type="protein sequence ID" value="OVE83524.1"/>
    <property type="molecule type" value="Genomic_DNA"/>
</dbReference>
<evidence type="ECO:0000313" key="2">
    <source>
        <dbReference type="EMBL" id="OVE83524.1"/>
    </source>
</evidence>
<protein>
    <submittedName>
        <fullName evidence="2">Uncharacterized protein</fullName>
    </submittedName>
</protein>
<accession>A0A202E5R8</accession>
<dbReference type="OrthoDB" id="206197at2157"/>
<comment type="caution">
    <text evidence="2">The sequence shown here is derived from an EMBL/GenBank/DDBJ whole genome shotgun (WGS) entry which is preliminary data.</text>
</comment>
<feature type="compositionally biased region" description="Polar residues" evidence="1">
    <location>
        <begin position="26"/>
        <end position="38"/>
    </location>
</feature>
<reference evidence="2 3" key="1">
    <citation type="submission" date="2017-02" db="EMBL/GenBank/DDBJ databases">
        <title>Natronthermophilus aegyptiacus gen. nov.,sp. nov., an aerobic, extremely halophilic alkalithermophilic archaeon isolated from the athalassohaline Wadi An Natrun, Egypt.</title>
        <authorList>
            <person name="Zhao B."/>
        </authorList>
    </citation>
    <scope>NUCLEOTIDE SEQUENCE [LARGE SCALE GENOMIC DNA]</scope>
    <source>
        <strain evidence="2 3">CGMCC 1.3597</strain>
    </source>
</reference>